<dbReference type="PATRIC" id="fig|405446.3.peg.118"/>
<gene>
    <name evidence="2" type="ORF">ABB27_04455</name>
</gene>
<dbReference type="InterPro" id="IPR016181">
    <property type="entry name" value="Acyl_CoA_acyltransferase"/>
</dbReference>
<sequence length="184" mass="19672">MTSNNIAGTQPQVALNPDVIIRAEVATDADAIGLLTQLAFAPVVHSSGTEQFIVAALRRADRLAISLVATSGLELIGHVAISPVILSTKESGWYGLGPLSVHPRWQKQGVGSALVHAALARMRELQIKGCVVLGDPVYYARFGFKTWPGFSLPDVPAEYFQALTFGCDVPRAEVSYHAAFLATE</sequence>
<dbReference type="GO" id="GO:0016747">
    <property type="term" value="F:acyltransferase activity, transferring groups other than amino-acyl groups"/>
    <property type="evidence" value="ECO:0007669"/>
    <property type="project" value="InterPro"/>
</dbReference>
<dbReference type="InterPro" id="IPR000182">
    <property type="entry name" value="GNAT_dom"/>
</dbReference>
<dbReference type="AlphaFoldDB" id="A0A0R0CZK7"/>
<dbReference type="RefSeq" id="WP_057627017.1">
    <property type="nucleotide sequence ID" value="NZ_LDJJ01000010.1"/>
</dbReference>
<proteinExistence type="predicted"/>
<dbReference type="PROSITE" id="PS51186">
    <property type="entry name" value="GNAT"/>
    <property type="match status" value="1"/>
</dbReference>
<dbReference type="CDD" id="cd04301">
    <property type="entry name" value="NAT_SF"/>
    <property type="match status" value="1"/>
</dbReference>
<dbReference type="SUPFAM" id="SSF55729">
    <property type="entry name" value="Acyl-CoA N-acyltransferases (Nat)"/>
    <property type="match status" value="1"/>
</dbReference>
<evidence type="ECO:0000313" key="2">
    <source>
        <dbReference type="EMBL" id="KRG70803.1"/>
    </source>
</evidence>
<feature type="domain" description="N-acetyltransferase" evidence="1">
    <location>
        <begin position="19"/>
        <end position="170"/>
    </location>
</feature>
<name>A0A0R0CZK7_9GAMM</name>
<evidence type="ECO:0000259" key="1">
    <source>
        <dbReference type="PROSITE" id="PS51186"/>
    </source>
</evidence>
<dbReference type="EMBL" id="LDJJ01000010">
    <property type="protein sequence ID" value="KRG70803.1"/>
    <property type="molecule type" value="Genomic_DNA"/>
</dbReference>
<dbReference type="Gene3D" id="3.40.630.30">
    <property type="match status" value="1"/>
</dbReference>
<accession>A0A0R0CZK7</accession>
<keyword evidence="2" id="KW-0808">Transferase</keyword>
<reference evidence="2 3" key="1">
    <citation type="submission" date="2015-05" db="EMBL/GenBank/DDBJ databases">
        <title>Genome sequencing and analysis of members of genus Stenotrophomonas.</title>
        <authorList>
            <person name="Patil P.P."/>
            <person name="Midha S."/>
            <person name="Patil P.B."/>
        </authorList>
    </citation>
    <scope>NUCLEOTIDE SEQUENCE [LARGE SCALE GENOMIC DNA]</scope>
    <source>
        <strain evidence="2 3">DSM 18941</strain>
    </source>
</reference>
<keyword evidence="3" id="KW-1185">Reference proteome</keyword>
<evidence type="ECO:0000313" key="3">
    <source>
        <dbReference type="Proteomes" id="UP000051863"/>
    </source>
</evidence>
<dbReference type="Pfam" id="PF13508">
    <property type="entry name" value="Acetyltransf_7"/>
    <property type="match status" value="1"/>
</dbReference>
<dbReference type="Proteomes" id="UP000051863">
    <property type="component" value="Unassembled WGS sequence"/>
</dbReference>
<dbReference type="OrthoDB" id="9797178at2"/>
<protein>
    <submittedName>
        <fullName evidence="2">GCN5 family acetyltransferase</fullName>
    </submittedName>
</protein>
<organism evidence="2 3">
    <name type="scientific">Stenotrophomonas terrae</name>
    <dbReference type="NCBI Taxonomy" id="405446"/>
    <lineage>
        <taxon>Bacteria</taxon>
        <taxon>Pseudomonadati</taxon>
        <taxon>Pseudomonadota</taxon>
        <taxon>Gammaproteobacteria</taxon>
        <taxon>Lysobacterales</taxon>
        <taxon>Lysobacteraceae</taxon>
        <taxon>Stenotrophomonas</taxon>
    </lineage>
</organism>
<comment type="caution">
    <text evidence="2">The sequence shown here is derived from an EMBL/GenBank/DDBJ whole genome shotgun (WGS) entry which is preliminary data.</text>
</comment>